<organism evidence="1 2">
    <name type="scientific">Aureimonas glaciei</name>
    <dbReference type="NCBI Taxonomy" id="1776957"/>
    <lineage>
        <taxon>Bacteria</taxon>
        <taxon>Pseudomonadati</taxon>
        <taxon>Pseudomonadota</taxon>
        <taxon>Alphaproteobacteria</taxon>
        <taxon>Hyphomicrobiales</taxon>
        <taxon>Aurantimonadaceae</taxon>
        <taxon>Aureimonas</taxon>
    </lineage>
</organism>
<dbReference type="AlphaFoldDB" id="A0A917D8I2"/>
<dbReference type="Proteomes" id="UP000613160">
    <property type="component" value="Unassembled WGS sequence"/>
</dbReference>
<name>A0A917D8I2_9HYPH</name>
<protein>
    <submittedName>
        <fullName evidence="1">Uncharacterized protein</fullName>
    </submittedName>
</protein>
<evidence type="ECO:0000313" key="1">
    <source>
        <dbReference type="EMBL" id="GGD07162.1"/>
    </source>
</evidence>
<keyword evidence="2" id="KW-1185">Reference proteome</keyword>
<comment type="caution">
    <text evidence="1">The sequence shown here is derived from an EMBL/GenBank/DDBJ whole genome shotgun (WGS) entry which is preliminary data.</text>
</comment>
<sequence>MPCPSSFDRLRMRDREDGCAIFKGGTPEHYEANMQAIRDSVRDGAAQAA</sequence>
<reference evidence="1" key="1">
    <citation type="journal article" date="2014" name="Int. J. Syst. Evol. Microbiol.">
        <title>Complete genome sequence of Corynebacterium casei LMG S-19264T (=DSM 44701T), isolated from a smear-ripened cheese.</title>
        <authorList>
            <consortium name="US DOE Joint Genome Institute (JGI-PGF)"/>
            <person name="Walter F."/>
            <person name="Albersmeier A."/>
            <person name="Kalinowski J."/>
            <person name="Ruckert C."/>
        </authorList>
    </citation>
    <scope>NUCLEOTIDE SEQUENCE</scope>
    <source>
        <strain evidence="1">CGMCC 1.15493</strain>
    </source>
</reference>
<gene>
    <name evidence="1" type="ORF">GCM10011335_07670</name>
</gene>
<reference evidence="1" key="2">
    <citation type="submission" date="2020-09" db="EMBL/GenBank/DDBJ databases">
        <authorList>
            <person name="Sun Q."/>
            <person name="Zhou Y."/>
        </authorList>
    </citation>
    <scope>NUCLEOTIDE SEQUENCE</scope>
    <source>
        <strain evidence="1">CGMCC 1.15493</strain>
    </source>
</reference>
<accession>A0A917D8I2</accession>
<dbReference type="EMBL" id="BMJJ01000001">
    <property type="protein sequence ID" value="GGD07162.1"/>
    <property type="molecule type" value="Genomic_DNA"/>
</dbReference>
<proteinExistence type="predicted"/>
<evidence type="ECO:0000313" key="2">
    <source>
        <dbReference type="Proteomes" id="UP000613160"/>
    </source>
</evidence>